<evidence type="ECO:0000256" key="4">
    <source>
        <dbReference type="ARBA" id="ARBA00023136"/>
    </source>
</evidence>
<dbReference type="GO" id="GO:0016874">
    <property type="term" value="F:ligase activity"/>
    <property type="evidence" value="ECO:0007669"/>
    <property type="project" value="UniProtKB-KW"/>
</dbReference>
<comment type="caution">
    <text evidence="7">The sequence shown here is derived from an EMBL/GenBank/DDBJ whole genome shotgun (WGS) entry which is preliminary data.</text>
</comment>
<keyword evidence="4 5" id="KW-0472">Membrane</keyword>
<evidence type="ECO:0000256" key="1">
    <source>
        <dbReference type="ARBA" id="ARBA00004141"/>
    </source>
</evidence>
<dbReference type="InterPro" id="IPR051533">
    <property type="entry name" value="WaaL-like"/>
</dbReference>
<proteinExistence type="predicted"/>
<evidence type="ECO:0000313" key="7">
    <source>
        <dbReference type="EMBL" id="MFD1766081.1"/>
    </source>
</evidence>
<keyword evidence="8" id="KW-1185">Reference proteome</keyword>
<organism evidence="7 8">
    <name type="scientific">Sphingorhabdus buctiana</name>
    <dbReference type="NCBI Taxonomy" id="1508805"/>
    <lineage>
        <taxon>Bacteria</taxon>
        <taxon>Pseudomonadati</taxon>
        <taxon>Pseudomonadota</taxon>
        <taxon>Alphaproteobacteria</taxon>
        <taxon>Sphingomonadales</taxon>
        <taxon>Sphingomonadaceae</taxon>
        <taxon>Sphingorhabdus</taxon>
    </lineage>
</organism>
<evidence type="ECO:0000259" key="6">
    <source>
        <dbReference type="Pfam" id="PF04932"/>
    </source>
</evidence>
<feature type="transmembrane region" description="Helical" evidence="5">
    <location>
        <begin position="55"/>
        <end position="78"/>
    </location>
</feature>
<comment type="subcellular location">
    <subcellularLocation>
        <location evidence="1">Membrane</location>
        <topology evidence="1">Multi-pass membrane protein</topology>
    </subcellularLocation>
</comment>
<dbReference type="Proteomes" id="UP001597215">
    <property type="component" value="Unassembled WGS sequence"/>
</dbReference>
<feature type="transmembrane region" description="Helical" evidence="5">
    <location>
        <begin position="279"/>
        <end position="300"/>
    </location>
</feature>
<keyword evidence="7" id="KW-0436">Ligase</keyword>
<reference evidence="8" key="1">
    <citation type="journal article" date="2019" name="Int. J. Syst. Evol. Microbiol.">
        <title>The Global Catalogue of Microorganisms (GCM) 10K type strain sequencing project: providing services to taxonomists for standard genome sequencing and annotation.</title>
        <authorList>
            <consortium name="The Broad Institute Genomics Platform"/>
            <consortium name="The Broad Institute Genome Sequencing Center for Infectious Disease"/>
            <person name="Wu L."/>
            <person name="Ma J."/>
        </authorList>
    </citation>
    <scope>NUCLEOTIDE SEQUENCE [LARGE SCALE GENOMIC DNA]</scope>
    <source>
        <strain evidence="8">CGMCC 1.12449</strain>
    </source>
</reference>
<dbReference type="PANTHER" id="PTHR37422">
    <property type="entry name" value="TEICHURONIC ACID BIOSYNTHESIS PROTEIN TUAE"/>
    <property type="match status" value="1"/>
</dbReference>
<dbReference type="EMBL" id="JBHUEL010000003">
    <property type="protein sequence ID" value="MFD1766081.1"/>
    <property type="molecule type" value="Genomic_DNA"/>
</dbReference>
<protein>
    <submittedName>
        <fullName evidence="7">O-antigen ligase family protein</fullName>
    </submittedName>
</protein>
<feature type="transmembrane region" description="Helical" evidence="5">
    <location>
        <begin position="30"/>
        <end position="48"/>
    </location>
</feature>
<evidence type="ECO:0000313" key="8">
    <source>
        <dbReference type="Proteomes" id="UP001597215"/>
    </source>
</evidence>
<evidence type="ECO:0000256" key="2">
    <source>
        <dbReference type="ARBA" id="ARBA00022692"/>
    </source>
</evidence>
<dbReference type="InterPro" id="IPR007016">
    <property type="entry name" value="O-antigen_ligase-rel_domated"/>
</dbReference>
<gene>
    <name evidence="7" type="ORF">ACFSAG_04390</name>
</gene>
<keyword evidence="2 5" id="KW-0812">Transmembrane</keyword>
<feature type="domain" description="O-antigen ligase-related" evidence="6">
    <location>
        <begin position="144"/>
        <end position="295"/>
    </location>
</feature>
<sequence>MPGRNEVIAIDSLIGLEPLWRPLTLTPMNGWHAIASLFAPFAVLLLGVQLSRDDLFRLLPVLIGLGALSGLFGLLQAISGGNPVLYFYRITNNGSAVGLFANRNHAAALLACLFPMLAAFTAITFGSVDRQRSRQILAAAIGIVLIPLILVTGSRSGLLLAVIGLMGAAMLYRQPLTGRPVRRSAMQWKFTAAPLLAGVTIVCLGLLSLYFSRAEAVERLFLHSAGDDGRAQFWLIAVDLFWKYFPVGSGSGSFVEAFQIAEPNRQLDSTYLNRAHNDWLETAVTFGVPGILLLVVALVAYVKKGYFAWFCADPLRRATVMARMASLAIIILAIASAFDYPLRTPTMMCIFVLLTLWLAESGRLHSRVEDISGVER</sequence>
<feature type="transmembrane region" description="Helical" evidence="5">
    <location>
        <begin position="188"/>
        <end position="211"/>
    </location>
</feature>
<feature type="transmembrane region" description="Helical" evidence="5">
    <location>
        <begin position="320"/>
        <end position="338"/>
    </location>
</feature>
<evidence type="ECO:0000256" key="3">
    <source>
        <dbReference type="ARBA" id="ARBA00022989"/>
    </source>
</evidence>
<dbReference type="Pfam" id="PF04932">
    <property type="entry name" value="Wzy_C"/>
    <property type="match status" value="1"/>
</dbReference>
<feature type="transmembrane region" description="Helical" evidence="5">
    <location>
        <begin position="106"/>
        <end position="128"/>
    </location>
</feature>
<name>A0ABW4MAJ1_9SPHN</name>
<dbReference type="PANTHER" id="PTHR37422:SF23">
    <property type="entry name" value="TEICHURONIC ACID BIOSYNTHESIS PROTEIN TUAE"/>
    <property type="match status" value="1"/>
</dbReference>
<evidence type="ECO:0000256" key="5">
    <source>
        <dbReference type="SAM" id="Phobius"/>
    </source>
</evidence>
<accession>A0ABW4MAJ1</accession>
<feature type="transmembrane region" description="Helical" evidence="5">
    <location>
        <begin position="135"/>
        <end position="152"/>
    </location>
</feature>
<keyword evidence="3 5" id="KW-1133">Transmembrane helix</keyword>